<feature type="signal peptide" evidence="1">
    <location>
        <begin position="1"/>
        <end position="28"/>
    </location>
</feature>
<dbReference type="ExpressionAtlas" id="D6RJI9">
    <property type="expression patterns" value="baseline and differential"/>
</dbReference>
<proteinExistence type="predicted"/>
<dbReference type="AlphaFoldDB" id="D6RJI9"/>
<dbReference type="GeneTree" id="ENSGT00940000162085"/>
<reference evidence="2 4" key="2">
    <citation type="journal article" date="2011" name="PLoS Biol.">
        <title>Modernizing reference genome assemblies.</title>
        <authorList>
            <person name="Church D.M."/>
            <person name="Schneider V.A."/>
            <person name="Graves T."/>
            <person name="Auger K."/>
            <person name="Cunningham F."/>
            <person name="Bouk N."/>
            <person name="Chen H.C."/>
            <person name="Agarwala R."/>
            <person name="McLaren W.M."/>
            <person name="Ritchie G.R."/>
            <person name="Albracht D."/>
            <person name="Kremitzki M."/>
            <person name="Rock S."/>
            <person name="Kotkiewicz H."/>
            <person name="Kremitzki C."/>
            <person name="Wollam A."/>
            <person name="Trani L."/>
            <person name="Fulton L."/>
            <person name="Fulton R."/>
            <person name="Matthews L."/>
            <person name="Whitehead S."/>
            <person name="Chow W."/>
            <person name="Torrance J."/>
            <person name="Dunn M."/>
            <person name="Harden G."/>
            <person name="Threadgold G."/>
            <person name="Wood J."/>
            <person name="Collins J."/>
            <person name="Heath P."/>
            <person name="Griffiths G."/>
            <person name="Pelan S."/>
            <person name="Grafham D."/>
            <person name="Eichler E.E."/>
            <person name="Weinstock G."/>
            <person name="Mardis E.R."/>
            <person name="Wilson R.K."/>
            <person name="Howe K."/>
            <person name="Flicek P."/>
            <person name="Hubbard T."/>
        </authorList>
    </citation>
    <scope>NUCLEOTIDE SEQUENCE [LARGE SCALE GENOMIC DNA]</scope>
    <source>
        <strain evidence="2 4">C57BL/6J</strain>
    </source>
</reference>
<reference evidence="2" key="3">
    <citation type="submission" date="2025-08" db="UniProtKB">
        <authorList>
            <consortium name="Ensembl"/>
        </authorList>
    </citation>
    <scope>IDENTIFICATION</scope>
    <source>
        <strain evidence="2">C57BL/6J</strain>
    </source>
</reference>
<gene>
    <name evidence="2 3" type="primary">Mmp12</name>
</gene>
<name>D6RJI9_MOUSE</name>
<sequence>MSCTLLKGVCTMKFLMMIVFLQVSACGAAPMNDSEFAEGSQQKPGCIQPCAMLVFYLVVLVKIL</sequence>
<dbReference type="Bgee" id="ENSMUSG00000049723">
    <property type="expression patterns" value="Expressed in animal zygote and 50 other cell types or tissues"/>
</dbReference>
<reference evidence="2 4" key="1">
    <citation type="journal article" date="2009" name="PLoS Biol.">
        <title>Lineage-specific biology revealed by a finished genome assembly of the mouse.</title>
        <authorList>
            <consortium name="Mouse Genome Sequencing Consortium"/>
            <person name="Church D.M."/>
            <person name="Goodstadt L."/>
            <person name="Hillier L.W."/>
            <person name="Zody M.C."/>
            <person name="Goldstein S."/>
            <person name="She X."/>
            <person name="Bult C.J."/>
            <person name="Agarwala R."/>
            <person name="Cherry J.L."/>
            <person name="DiCuccio M."/>
            <person name="Hlavina W."/>
            <person name="Kapustin Y."/>
            <person name="Meric P."/>
            <person name="Maglott D."/>
            <person name="Birtle Z."/>
            <person name="Marques A.C."/>
            <person name="Graves T."/>
            <person name="Zhou S."/>
            <person name="Teague B."/>
            <person name="Potamousis K."/>
            <person name="Churas C."/>
            <person name="Place M."/>
            <person name="Herschleb J."/>
            <person name="Runnheim R."/>
            <person name="Forrest D."/>
            <person name="Amos-Landgraf J."/>
            <person name="Schwartz D.C."/>
            <person name="Cheng Z."/>
            <person name="Lindblad-Toh K."/>
            <person name="Eichler E.E."/>
            <person name="Ponting C.P."/>
        </authorList>
    </citation>
    <scope>NUCLEOTIDE SEQUENCE [LARGE SCALE GENOMIC DNA]</scope>
    <source>
        <strain evidence="2 4">C57BL/6J</strain>
    </source>
</reference>
<protein>
    <submittedName>
        <fullName evidence="2">Matrix metallopeptidase 12</fullName>
    </submittedName>
</protein>
<dbReference type="VEuPathDB" id="HostDB:ENSMUSG00000049723"/>
<dbReference type="HOGENOM" id="CLU_2867073_0_0_1"/>
<organism evidence="2 4">
    <name type="scientific">Mus musculus</name>
    <name type="common">Mouse</name>
    <dbReference type="NCBI Taxonomy" id="10090"/>
    <lineage>
        <taxon>Eukaryota</taxon>
        <taxon>Metazoa</taxon>
        <taxon>Chordata</taxon>
        <taxon>Craniata</taxon>
        <taxon>Vertebrata</taxon>
        <taxon>Euteleostomi</taxon>
        <taxon>Mammalia</taxon>
        <taxon>Eutheria</taxon>
        <taxon>Euarchontoglires</taxon>
        <taxon>Glires</taxon>
        <taxon>Rodentia</taxon>
        <taxon>Myomorpha</taxon>
        <taxon>Muroidea</taxon>
        <taxon>Muridae</taxon>
        <taxon>Murinae</taxon>
        <taxon>Mus</taxon>
        <taxon>Mus</taxon>
    </lineage>
</organism>
<dbReference type="MGI" id="MGI:97005">
    <property type="gene designation" value="Mmp12"/>
</dbReference>
<keyword evidence="4" id="KW-1185">Reference proteome</keyword>
<dbReference type="Ensembl" id="ENSMUST00000127722.2">
    <property type="protein sequence ID" value="ENSMUSP00000120225.2"/>
    <property type="gene ID" value="ENSMUSG00000049723.15"/>
</dbReference>
<dbReference type="AGR" id="MGI:97005"/>
<keyword evidence="1" id="KW-0732">Signal</keyword>
<dbReference type="Antibodypedia" id="61960">
    <property type="antibodies" value="646 antibodies from 41 providers"/>
</dbReference>
<evidence type="ECO:0000313" key="3">
    <source>
        <dbReference type="MGI" id="MGI:97005"/>
    </source>
</evidence>
<feature type="chain" id="PRO_5016896771" evidence="1">
    <location>
        <begin position="29"/>
        <end position="64"/>
    </location>
</feature>
<accession>D6RJI9</accession>
<dbReference type="Proteomes" id="UP000000589">
    <property type="component" value="Chromosome 9"/>
</dbReference>
<reference evidence="2" key="4">
    <citation type="submission" date="2025-09" db="UniProtKB">
        <authorList>
            <consortium name="Ensembl"/>
        </authorList>
    </citation>
    <scope>IDENTIFICATION</scope>
    <source>
        <strain evidence="2">C57BL/6J</strain>
    </source>
</reference>
<evidence type="ECO:0000313" key="2">
    <source>
        <dbReference type="Ensembl" id="ENSMUSP00000120225.2"/>
    </source>
</evidence>
<evidence type="ECO:0000313" key="4">
    <source>
        <dbReference type="Proteomes" id="UP000000589"/>
    </source>
</evidence>
<evidence type="ECO:0000256" key="1">
    <source>
        <dbReference type="SAM" id="SignalP"/>
    </source>
</evidence>